<sequence length="819" mass="92416">MVRSIAQRQRSAAQRSFAGDARETAFLLGGIGTGNVSLGSRGELRDWEIFNRPGKGVFLPNTFFAIWAGQEGRDPVAKVLESRLSPPYHRSHGYHPNTAAGLPRLHKSAMRGEYPLVRIDFEDEDLPVAVSLEAYTPLIPLNVDDSSIPGAYLTYRVTNPTSGSVDVTIAGSMINPVGGVKYDPFGNMALSNSGQNENVFRREEAFAGLFFGSGKFAPEDADYGNMSLIAVSPNITCKRAWLRGAWYDFLQEFWDDFKEDGRLTDLGYETPSEDGKTDTGTIGIYETLAPGETKTFDFILSWYFPNRLNGWNDHVRVREQGKELTRNYYAVKFDSSWSAASYLARNRFRLERDTKRFHEALFASSLPAFVLDALSANITVLRSTTCFRLQDGRFLGYEGCFDNAGCCEGNCTHVWNYAQTLAFLFPELEQNMRRTEFLEEVGEDGKMNFRAFGIFDNVWQMNGRPAPAAVDGQMGAVMRVYREWKLTGDDAFLRQLWPSVRKTLAFALIHWDTDGDLVLDGMQHNTYDIEFYGPNPLTGVFFLGALRAGEEMASYLGDEQIARTYASVFEQSAKRLDELLWNGEYYVQRLEDVNAYKYQHGLGCLSDQLLGQQLAHLYGLGYLLPEDKVKSAIRAVYKYNFRTDFGDHANCQRTYALNDEQGLLLCSWPNGGRPKLPFVYSDEVWTGIEYQVATHLIYEGFVEEGLAIVKAVRDRHDGYRRNPWNEVECGNHYARSMASWGLLVALSGFRFDMPRKTMSFDPVVSGDDYSFFWSTGRAWGTCSQRKNPDSGEYEFDVQVLYGDASGIAVRACGREIVLP</sequence>
<proteinExistence type="predicted"/>
<dbReference type="InterPro" id="IPR012341">
    <property type="entry name" value="6hp_glycosidase-like_sf"/>
</dbReference>
<dbReference type="EMBL" id="BOVJ01000002">
    <property type="protein sequence ID" value="GIQ61505.1"/>
    <property type="molecule type" value="Genomic_DNA"/>
</dbReference>
<dbReference type="InterPro" id="IPR024462">
    <property type="entry name" value="GH116_N"/>
</dbReference>
<dbReference type="SUPFAM" id="SSF48208">
    <property type="entry name" value="Six-hairpin glycosidases"/>
    <property type="match status" value="1"/>
</dbReference>
<feature type="domain" description="Glycosyl-hydrolase family 116 catalytic region" evidence="1">
    <location>
        <begin position="471"/>
        <end position="742"/>
    </location>
</feature>
<dbReference type="PANTHER" id="PTHR12654">
    <property type="entry name" value="BILE ACID BETA-GLUCOSIDASE-RELATED"/>
    <property type="match status" value="1"/>
</dbReference>
<dbReference type="Proteomes" id="UP000680304">
    <property type="component" value="Unassembled WGS sequence"/>
</dbReference>
<comment type="caution">
    <text evidence="3">The sequence shown here is derived from an EMBL/GenBank/DDBJ whole genome shotgun (WGS) entry which is preliminary data.</text>
</comment>
<gene>
    <name evidence="3" type="ORF">PACILC2_00730</name>
</gene>
<accession>A0ABQ4N001</accession>
<name>A0ABQ4N001_9BACL</name>
<dbReference type="PANTHER" id="PTHR12654:SF0">
    <property type="entry name" value="NON-LYSOSOMAL GLUCOSYLCERAMIDASE"/>
    <property type="match status" value="1"/>
</dbReference>
<feature type="domain" description="Glycosyl-hydrolase family 116 N-terminal" evidence="2">
    <location>
        <begin position="26"/>
        <end position="347"/>
    </location>
</feature>
<keyword evidence="4" id="KW-1185">Reference proteome</keyword>
<dbReference type="InterPro" id="IPR052566">
    <property type="entry name" value="Non-lysos_glucosylceramidase"/>
</dbReference>
<protein>
    <recommendedName>
        <fullName evidence="5">Glycosyl-hydrolase family 116 catalytic region domain-containing protein</fullName>
    </recommendedName>
</protein>
<dbReference type="Gene3D" id="1.50.10.10">
    <property type="match status" value="1"/>
</dbReference>
<evidence type="ECO:0000259" key="1">
    <source>
        <dbReference type="Pfam" id="PF04685"/>
    </source>
</evidence>
<evidence type="ECO:0000313" key="4">
    <source>
        <dbReference type="Proteomes" id="UP000680304"/>
    </source>
</evidence>
<dbReference type="InterPro" id="IPR006775">
    <property type="entry name" value="GH116_catalytic"/>
</dbReference>
<evidence type="ECO:0000313" key="3">
    <source>
        <dbReference type="EMBL" id="GIQ61505.1"/>
    </source>
</evidence>
<dbReference type="Pfam" id="PF12215">
    <property type="entry name" value="Glyco_hydr_116N"/>
    <property type="match status" value="1"/>
</dbReference>
<dbReference type="RefSeq" id="WP_213526709.1">
    <property type="nucleotide sequence ID" value="NZ_BOVJ01000002.1"/>
</dbReference>
<dbReference type="Pfam" id="PF04685">
    <property type="entry name" value="DUF608"/>
    <property type="match status" value="1"/>
</dbReference>
<evidence type="ECO:0008006" key="5">
    <source>
        <dbReference type="Google" id="ProtNLM"/>
    </source>
</evidence>
<dbReference type="InterPro" id="IPR008928">
    <property type="entry name" value="6-hairpin_glycosidase_sf"/>
</dbReference>
<evidence type="ECO:0000259" key="2">
    <source>
        <dbReference type="Pfam" id="PF12215"/>
    </source>
</evidence>
<organism evidence="3 4">
    <name type="scientific">Paenibacillus cisolokensis</name>
    <dbReference type="NCBI Taxonomy" id="1658519"/>
    <lineage>
        <taxon>Bacteria</taxon>
        <taxon>Bacillati</taxon>
        <taxon>Bacillota</taxon>
        <taxon>Bacilli</taxon>
        <taxon>Bacillales</taxon>
        <taxon>Paenibacillaceae</taxon>
        <taxon>Paenibacillus</taxon>
    </lineage>
</organism>
<reference evidence="3 4" key="1">
    <citation type="submission" date="2021-04" db="EMBL/GenBank/DDBJ databases">
        <title>Draft genome sequence of Paenibacillus cisolokensis, LC2-13A.</title>
        <authorList>
            <person name="Uke A."/>
            <person name="Chhe C."/>
            <person name="Baramee S."/>
            <person name="Kosugi A."/>
        </authorList>
    </citation>
    <scope>NUCLEOTIDE SEQUENCE [LARGE SCALE GENOMIC DNA]</scope>
    <source>
        <strain evidence="3 4">LC2-13A</strain>
    </source>
</reference>